<dbReference type="EMBL" id="JAHUZE010000001">
    <property type="protein sequence ID" value="MBV7378488.1"/>
    <property type="molecule type" value="Genomic_DNA"/>
</dbReference>
<dbReference type="Proteomes" id="UP000756530">
    <property type="component" value="Unassembled WGS sequence"/>
</dbReference>
<evidence type="ECO:0000313" key="2">
    <source>
        <dbReference type="EMBL" id="MBV7378488.1"/>
    </source>
</evidence>
<name>A0ABS6SZT0_9RHOB</name>
<keyword evidence="3" id="KW-1185">Reference proteome</keyword>
<evidence type="ECO:0000313" key="3">
    <source>
        <dbReference type="Proteomes" id="UP000756530"/>
    </source>
</evidence>
<keyword evidence="1" id="KW-0732">Signal</keyword>
<organism evidence="2 3">
    <name type="scientific">Maritimibacter dapengensis</name>
    <dbReference type="NCBI Taxonomy" id="2836868"/>
    <lineage>
        <taxon>Bacteria</taxon>
        <taxon>Pseudomonadati</taxon>
        <taxon>Pseudomonadota</taxon>
        <taxon>Alphaproteobacteria</taxon>
        <taxon>Rhodobacterales</taxon>
        <taxon>Roseobacteraceae</taxon>
        <taxon>Maritimibacter</taxon>
    </lineage>
</organism>
<protein>
    <recommendedName>
        <fullName evidence="4">Protease inhibitor Inh</fullName>
    </recommendedName>
</protein>
<feature type="signal peptide" evidence="1">
    <location>
        <begin position="1"/>
        <end position="19"/>
    </location>
</feature>
<comment type="caution">
    <text evidence="2">The sequence shown here is derived from an EMBL/GenBank/DDBJ whole genome shotgun (WGS) entry which is preliminary data.</text>
</comment>
<sequence>MAKLGLAVALALVASPMQAQDAKQILTLTRQNWVAVREYDGKDLLYFTNLLAWRCGVEDIRFGVNGEPPAPLEHEPCHADDATPNALYAEDILPYLTYPLGSVETITVEVDFPDGSTEVGRYERAKVAIR</sequence>
<accession>A0ABS6SZT0</accession>
<evidence type="ECO:0008006" key="4">
    <source>
        <dbReference type="Google" id="ProtNLM"/>
    </source>
</evidence>
<reference evidence="2 3" key="1">
    <citation type="submission" date="2021-05" db="EMBL/GenBank/DDBJ databases">
        <title>Culturable bacteria isolated from Daya Bay.</title>
        <authorList>
            <person name="Zheng W."/>
            <person name="Yu S."/>
            <person name="Huang Y."/>
        </authorList>
    </citation>
    <scope>NUCLEOTIDE SEQUENCE [LARGE SCALE GENOMIC DNA]</scope>
    <source>
        <strain evidence="2 3">DP4N28-5</strain>
    </source>
</reference>
<proteinExistence type="predicted"/>
<feature type="chain" id="PRO_5047173360" description="Protease inhibitor Inh" evidence="1">
    <location>
        <begin position="20"/>
        <end position="130"/>
    </location>
</feature>
<evidence type="ECO:0000256" key="1">
    <source>
        <dbReference type="SAM" id="SignalP"/>
    </source>
</evidence>
<gene>
    <name evidence="2" type="ORF">KJP28_06085</name>
</gene>